<comment type="caution">
    <text evidence="1">The sequence shown here is derived from an EMBL/GenBank/DDBJ whole genome shotgun (WGS) entry which is preliminary data.</text>
</comment>
<protein>
    <submittedName>
        <fullName evidence="1">Uncharacterized protein</fullName>
    </submittedName>
</protein>
<reference evidence="2" key="1">
    <citation type="journal article" date="2022" name="Mol. Ecol. Resour.">
        <title>The genomes of chicory, endive, great burdock and yacon provide insights into Asteraceae palaeo-polyploidization history and plant inulin production.</title>
        <authorList>
            <person name="Fan W."/>
            <person name="Wang S."/>
            <person name="Wang H."/>
            <person name="Wang A."/>
            <person name="Jiang F."/>
            <person name="Liu H."/>
            <person name="Zhao H."/>
            <person name="Xu D."/>
            <person name="Zhang Y."/>
        </authorList>
    </citation>
    <scope>NUCLEOTIDE SEQUENCE [LARGE SCALE GENOMIC DNA]</scope>
    <source>
        <strain evidence="2">cv. Niubang</strain>
    </source>
</reference>
<dbReference type="Proteomes" id="UP001055879">
    <property type="component" value="Linkage Group LG11"/>
</dbReference>
<name>A0ACB8Z2W3_ARCLA</name>
<reference evidence="1 2" key="2">
    <citation type="journal article" date="2022" name="Mol. Ecol. Resour.">
        <title>The genomes of chicory, endive, great burdock and yacon provide insights into Asteraceae paleo-polyploidization history and plant inulin production.</title>
        <authorList>
            <person name="Fan W."/>
            <person name="Wang S."/>
            <person name="Wang H."/>
            <person name="Wang A."/>
            <person name="Jiang F."/>
            <person name="Liu H."/>
            <person name="Zhao H."/>
            <person name="Xu D."/>
            <person name="Zhang Y."/>
        </authorList>
    </citation>
    <scope>NUCLEOTIDE SEQUENCE [LARGE SCALE GENOMIC DNA]</scope>
    <source>
        <strain evidence="2">cv. Niubang</strain>
    </source>
</reference>
<evidence type="ECO:0000313" key="2">
    <source>
        <dbReference type="Proteomes" id="UP001055879"/>
    </source>
</evidence>
<gene>
    <name evidence="1" type="ORF">L6452_32146</name>
</gene>
<accession>A0ACB8Z2W3</accession>
<proteinExistence type="predicted"/>
<sequence>MENNPEVVVIESNEGEEVLATAATGTEEANVVNNDESTPYAKRKRKKTSGVWDHFRLVTKIISGSEYPTSNLFLSELYGIKEALDELILDESKYMRDMAAKMKKKFDKYWGTCNLLISIGVVLDPRYKMKLLEFSFNAIYSTDEAPKQMKIVHDTLTKMFEEYV</sequence>
<dbReference type="EMBL" id="CM042057">
    <property type="protein sequence ID" value="KAI3692332.1"/>
    <property type="molecule type" value="Genomic_DNA"/>
</dbReference>
<keyword evidence="2" id="KW-1185">Reference proteome</keyword>
<evidence type="ECO:0000313" key="1">
    <source>
        <dbReference type="EMBL" id="KAI3692332.1"/>
    </source>
</evidence>
<organism evidence="1 2">
    <name type="scientific">Arctium lappa</name>
    <name type="common">Greater burdock</name>
    <name type="synonym">Lappa major</name>
    <dbReference type="NCBI Taxonomy" id="4217"/>
    <lineage>
        <taxon>Eukaryota</taxon>
        <taxon>Viridiplantae</taxon>
        <taxon>Streptophyta</taxon>
        <taxon>Embryophyta</taxon>
        <taxon>Tracheophyta</taxon>
        <taxon>Spermatophyta</taxon>
        <taxon>Magnoliopsida</taxon>
        <taxon>eudicotyledons</taxon>
        <taxon>Gunneridae</taxon>
        <taxon>Pentapetalae</taxon>
        <taxon>asterids</taxon>
        <taxon>campanulids</taxon>
        <taxon>Asterales</taxon>
        <taxon>Asteraceae</taxon>
        <taxon>Carduoideae</taxon>
        <taxon>Cardueae</taxon>
        <taxon>Arctiinae</taxon>
        <taxon>Arctium</taxon>
    </lineage>
</organism>